<evidence type="ECO:0000313" key="2">
    <source>
        <dbReference type="EMBL" id="VDP14636.1"/>
    </source>
</evidence>
<protein>
    <submittedName>
        <fullName evidence="4">Transposase</fullName>
    </submittedName>
</protein>
<gene>
    <name evidence="2" type="ORF">OFLC_LOCUS13778</name>
</gene>
<dbReference type="WBParaSite" id="OFLC_0001377901-mRNA-1">
    <property type="protein sequence ID" value="OFLC_0001377901-mRNA-1"/>
    <property type="gene ID" value="OFLC_0001377901"/>
</dbReference>
<dbReference type="EMBL" id="UZAJ01040389">
    <property type="protein sequence ID" value="VDP14636.1"/>
    <property type="molecule type" value="Genomic_DNA"/>
</dbReference>
<evidence type="ECO:0000313" key="4">
    <source>
        <dbReference type="WBParaSite" id="OFLC_0001377901-mRNA-1"/>
    </source>
</evidence>
<reference evidence="2 3" key="2">
    <citation type="submission" date="2018-11" db="EMBL/GenBank/DDBJ databases">
        <authorList>
            <consortium name="Pathogen Informatics"/>
        </authorList>
    </citation>
    <scope>NUCLEOTIDE SEQUENCE [LARGE SCALE GENOMIC DNA]</scope>
</reference>
<evidence type="ECO:0000313" key="3">
    <source>
        <dbReference type="Proteomes" id="UP000267606"/>
    </source>
</evidence>
<reference evidence="4" key="1">
    <citation type="submission" date="2016-06" db="UniProtKB">
        <authorList>
            <consortium name="WormBaseParasite"/>
        </authorList>
    </citation>
    <scope>IDENTIFICATION</scope>
</reference>
<dbReference type="Proteomes" id="UP000267606">
    <property type="component" value="Unassembled WGS sequence"/>
</dbReference>
<accession>A0A183I216</accession>
<dbReference type="AlphaFoldDB" id="A0A183I216"/>
<feature type="region of interest" description="Disordered" evidence="1">
    <location>
        <begin position="42"/>
        <end position="77"/>
    </location>
</feature>
<sequence length="104" mass="11949">MCVGGASAPSRLPYVRPLFAGSSPILVTCKWHERQINDVYEQSRQGAKELPRRLRTDISKKTDRQTDGRNRRQIDRRSVRLSAGGYQSVRWFWADLNAHSFGVM</sequence>
<feature type="compositionally biased region" description="Basic and acidic residues" evidence="1">
    <location>
        <begin position="46"/>
        <end position="77"/>
    </location>
</feature>
<organism evidence="4">
    <name type="scientific">Onchocerca flexuosa</name>
    <dbReference type="NCBI Taxonomy" id="387005"/>
    <lineage>
        <taxon>Eukaryota</taxon>
        <taxon>Metazoa</taxon>
        <taxon>Ecdysozoa</taxon>
        <taxon>Nematoda</taxon>
        <taxon>Chromadorea</taxon>
        <taxon>Rhabditida</taxon>
        <taxon>Spirurina</taxon>
        <taxon>Spiruromorpha</taxon>
        <taxon>Filarioidea</taxon>
        <taxon>Onchocercidae</taxon>
        <taxon>Onchocerca</taxon>
    </lineage>
</organism>
<proteinExistence type="predicted"/>
<name>A0A183I216_9BILA</name>
<evidence type="ECO:0000256" key="1">
    <source>
        <dbReference type="SAM" id="MobiDB-lite"/>
    </source>
</evidence>
<keyword evidence="3" id="KW-1185">Reference proteome</keyword>